<sequence>MSARGIHKGGRQQLMLLPGGLRQDTVTRKREERVIREAYRHERTINSYLSDDENCPQFSMQLKKMGLELRDIPGDGNCLFRALGDQMDGHVRNHYKHRQDVVRYMMEHRSDFEPFLDESITFEKHIGHIRQIGTYVGNDAIVAFARLHQVSIVIHQLNAPFLLIQGSQHPKAKQLHIAYHNGDHYSSVRRANDNTESPANIRIQVNDHRDSTHSSIEHKNGPMKDGVVRAIRDTDRLTEEVRQATGCDDEERILEALLDSSYDVDAAIAIILQEMETVIGAVDETSQQTDCGIFVDGASSQGHVTQLAVEHGSKGHFRESSLDGSSGYGSISSHNGGARTKLQIATKSTEKISSKQKKEIKKLEKKKRAEERHRQKFMGGKPQQLSSDDEESVVTVITRDLQITKI</sequence>
<reference evidence="3 4" key="1">
    <citation type="submission" date="2024-11" db="EMBL/GenBank/DDBJ databases">
        <title>Chromosome-level genome assembly of the freshwater bivalve Anodonta woodiana.</title>
        <authorList>
            <person name="Chen X."/>
        </authorList>
    </citation>
    <scope>NUCLEOTIDE SEQUENCE [LARGE SCALE GENOMIC DNA]</scope>
    <source>
        <strain evidence="3">MN2024</strain>
        <tissue evidence="3">Gills</tissue>
    </source>
</reference>
<keyword evidence="4" id="KW-1185">Reference proteome</keyword>
<evidence type="ECO:0000313" key="3">
    <source>
        <dbReference type="EMBL" id="KAL3861906.1"/>
    </source>
</evidence>
<organism evidence="3 4">
    <name type="scientific">Sinanodonta woodiana</name>
    <name type="common">Chinese pond mussel</name>
    <name type="synonym">Anodonta woodiana</name>
    <dbReference type="NCBI Taxonomy" id="1069815"/>
    <lineage>
        <taxon>Eukaryota</taxon>
        <taxon>Metazoa</taxon>
        <taxon>Spiralia</taxon>
        <taxon>Lophotrochozoa</taxon>
        <taxon>Mollusca</taxon>
        <taxon>Bivalvia</taxon>
        <taxon>Autobranchia</taxon>
        <taxon>Heteroconchia</taxon>
        <taxon>Palaeoheterodonta</taxon>
        <taxon>Unionida</taxon>
        <taxon>Unionoidea</taxon>
        <taxon>Unionidae</taxon>
        <taxon>Unioninae</taxon>
        <taxon>Sinanodonta</taxon>
    </lineage>
</organism>
<dbReference type="Gene3D" id="3.90.70.80">
    <property type="match status" value="1"/>
</dbReference>
<dbReference type="Pfam" id="PF02338">
    <property type="entry name" value="OTU"/>
    <property type="match status" value="1"/>
</dbReference>
<dbReference type="InterPro" id="IPR050704">
    <property type="entry name" value="Peptidase_C85-like"/>
</dbReference>
<dbReference type="InterPro" id="IPR038765">
    <property type="entry name" value="Papain-like_cys_pep_sf"/>
</dbReference>
<feature type="compositionally biased region" description="Polar residues" evidence="1">
    <location>
        <begin position="322"/>
        <end position="335"/>
    </location>
</feature>
<dbReference type="InterPro" id="IPR003323">
    <property type="entry name" value="OTU_dom"/>
</dbReference>
<gene>
    <name evidence="3" type="ORF">ACJMK2_007919</name>
</gene>
<evidence type="ECO:0000256" key="1">
    <source>
        <dbReference type="SAM" id="MobiDB-lite"/>
    </source>
</evidence>
<evidence type="ECO:0000313" key="4">
    <source>
        <dbReference type="Proteomes" id="UP001634394"/>
    </source>
</evidence>
<dbReference type="PANTHER" id="PTHR12419">
    <property type="entry name" value="OTU DOMAIN CONTAINING PROTEIN"/>
    <property type="match status" value="1"/>
</dbReference>
<dbReference type="AlphaFoldDB" id="A0ABD3VJY8"/>
<feature type="domain" description="OTU" evidence="2">
    <location>
        <begin position="67"/>
        <end position="191"/>
    </location>
</feature>
<feature type="region of interest" description="Disordered" evidence="1">
    <location>
        <begin position="318"/>
        <end position="392"/>
    </location>
</feature>
<proteinExistence type="predicted"/>
<evidence type="ECO:0000259" key="2">
    <source>
        <dbReference type="PROSITE" id="PS50802"/>
    </source>
</evidence>
<protein>
    <recommendedName>
        <fullName evidence="2">OTU domain-containing protein</fullName>
    </recommendedName>
</protein>
<dbReference type="PROSITE" id="PS50802">
    <property type="entry name" value="OTU"/>
    <property type="match status" value="1"/>
</dbReference>
<dbReference type="PANTHER" id="PTHR12419:SF7">
    <property type="entry name" value="OTU DOMAIN-CONTAINING PROTEIN 3"/>
    <property type="match status" value="1"/>
</dbReference>
<dbReference type="EMBL" id="JBJQND010000011">
    <property type="protein sequence ID" value="KAL3861906.1"/>
    <property type="molecule type" value="Genomic_DNA"/>
</dbReference>
<comment type="caution">
    <text evidence="3">The sequence shown here is derived from an EMBL/GenBank/DDBJ whole genome shotgun (WGS) entry which is preliminary data.</text>
</comment>
<dbReference type="Proteomes" id="UP001634394">
    <property type="component" value="Unassembled WGS sequence"/>
</dbReference>
<dbReference type="SUPFAM" id="SSF54001">
    <property type="entry name" value="Cysteine proteinases"/>
    <property type="match status" value="1"/>
</dbReference>
<dbReference type="CDD" id="cd22770">
    <property type="entry name" value="OTU_OTUD3"/>
    <property type="match status" value="1"/>
</dbReference>
<accession>A0ABD3VJY8</accession>
<name>A0ABD3VJY8_SINWO</name>
<feature type="compositionally biased region" description="Basic and acidic residues" evidence="1">
    <location>
        <begin position="348"/>
        <end position="357"/>
    </location>
</feature>